<dbReference type="EMBL" id="JX463735">
    <property type="protein sequence ID" value="AFU72279.1"/>
    <property type="molecule type" value="Genomic_DNA"/>
</dbReference>
<reference evidence="2" key="2">
    <citation type="journal article" date="2015" name="Fungal Biol.">
        <title>Characterization of three distinct metallothionein genes of the Ag-hyperaccumulating ectomycorrhizal fungus Amanita strobiliformis.</title>
        <authorList>
            <person name="Hlozkova K."/>
            <person name="Matenova M."/>
            <person name="Zackova P."/>
            <person name="Strnad H."/>
            <person name="Hrselova H."/>
            <person name="Hroudova M."/>
            <person name="Kotrba P."/>
        </authorList>
    </citation>
    <scope>NUCLEOTIDE SEQUENCE</scope>
</reference>
<evidence type="ECO:0000313" key="1">
    <source>
        <dbReference type="EMBL" id="ADT80718.1"/>
    </source>
</evidence>
<name>E7DZK2_9AGAR</name>
<dbReference type="EMBL" id="HQ439183">
    <property type="protein sequence ID" value="ADT80718.1"/>
    <property type="molecule type" value="mRNA"/>
</dbReference>
<reference evidence="1" key="1">
    <citation type="journal article" date="2011" name="New Phytol.">
        <title>Three metallothionein isoforms and sequestration of intracellular silver in the hyperaccumulator Amanita strobiliformis.</title>
        <authorList>
            <person name="Osobova M."/>
            <person name="Urban V."/>
            <person name="Jedelsky P.L."/>
            <person name="Borovicka J."/>
            <person name="Gryndler M."/>
            <person name="Ruml T."/>
            <person name="Kotrba P."/>
        </authorList>
    </citation>
    <scope>NUCLEOTIDE SEQUENCE</scope>
</reference>
<proteinExistence type="evidence at transcript level"/>
<gene>
    <name evidence="1" type="primary">MT1a</name>
</gene>
<accession>E7DZK2</accession>
<organism evidence="1">
    <name type="scientific">Amanita strobiliformis</name>
    <dbReference type="NCBI Taxonomy" id="67730"/>
    <lineage>
        <taxon>Eukaryota</taxon>
        <taxon>Fungi</taxon>
        <taxon>Dikarya</taxon>
        <taxon>Basidiomycota</taxon>
        <taxon>Agaricomycotina</taxon>
        <taxon>Agaricomycetes</taxon>
        <taxon>Agaricomycetidae</taxon>
        <taxon>Agaricales</taxon>
        <taxon>Pluteineae</taxon>
        <taxon>Amanitaceae</taxon>
        <taxon>Amanita</taxon>
    </lineage>
</organism>
<evidence type="ECO:0000313" key="2">
    <source>
        <dbReference type="EMBL" id="AFU72279.1"/>
    </source>
</evidence>
<protein>
    <submittedName>
        <fullName evidence="1">Metallothionein 1a</fullName>
    </submittedName>
</protein>
<sequence length="34" mass="3345">MHSNVSVPVSNATCSCLNKGGSCKCGDSCGCGTH</sequence>
<dbReference type="AlphaFoldDB" id="E7DZK2"/>